<dbReference type="EMBL" id="KZ613508">
    <property type="protein sequence ID" value="PMD16164.1"/>
    <property type="molecule type" value="Genomic_DNA"/>
</dbReference>
<evidence type="ECO:0000313" key="2">
    <source>
        <dbReference type="Proteomes" id="UP000235672"/>
    </source>
</evidence>
<proteinExistence type="predicted"/>
<sequence length="62" mass="6465">MIGGLFLSRREVPAAFVNLSCSRKLLRICIVELGGGVGVAYGIAYPACLALVSIGSHQSLDT</sequence>
<gene>
    <name evidence="1" type="ORF">NA56DRAFT_731808</name>
</gene>
<dbReference type="Proteomes" id="UP000235672">
    <property type="component" value="Unassembled WGS sequence"/>
</dbReference>
<reference evidence="1 2" key="1">
    <citation type="submission" date="2016-05" db="EMBL/GenBank/DDBJ databases">
        <title>A degradative enzymes factory behind the ericoid mycorrhizal symbiosis.</title>
        <authorList>
            <consortium name="DOE Joint Genome Institute"/>
            <person name="Martino E."/>
            <person name="Morin E."/>
            <person name="Grelet G."/>
            <person name="Kuo A."/>
            <person name="Kohler A."/>
            <person name="Daghino S."/>
            <person name="Barry K."/>
            <person name="Choi C."/>
            <person name="Cichocki N."/>
            <person name="Clum A."/>
            <person name="Copeland A."/>
            <person name="Hainaut M."/>
            <person name="Haridas S."/>
            <person name="Labutti K."/>
            <person name="Lindquist E."/>
            <person name="Lipzen A."/>
            <person name="Khouja H.-R."/>
            <person name="Murat C."/>
            <person name="Ohm R."/>
            <person name="Olson A."/>
            <person name="Spatafora J."/>
            <person name="Veneault-Fourrey C."/>
            <person name="Henrissat B."/>
            <person name="Grigoriev I."/>
            <person name="Martin F."/>
            <person name="Perotto S."/>
        </authorList>
    </citation>
    <scope>NUCLEOTIDE SEQUENCE [LARGE SCALE GENOMIC DNA]</scope>
    <source>
        <strain evidence="1 2">UAMH 7357</strain>
    </source>
</reference>
<dbReference type="AlphaFoldDB" id="A0A2J6PQ67"/>
<evidence type="ECO:0000313" key="1">
    <source>
        <dbReference type="EMBL" id="PMD16164.1"/>
    </source>
</evidence>
<protein>
    <submittedName>
        <fullName evidence="1">Uncharacterized protein</fullName>
    </submittedName>
</protein>
<accession>A0A2J6PQ67</accession>
<keyword evidence="2" id="KW-1185">Reference proteome</keyword>
<name>A0A2J6PQ67_9HELO</name>
<organism evidence="1 2">
    <name type="scientific">Hyaloscypha hepaticicola</name>
    <dbReference type="NCBI Taxonomy" id="2082293"/>
    <lineage>
        <taxon>Eukaryota</taxon>
        <taxon>Fungi</taxon>
        <taxon>Dikarya</taxon>
        <taxon>Ascomycota</taxon>
        <taxon>Pezizomycotina</taxon>
        <taxon>Leotiomycetes</taxon>
        <taxon>Helotiales</taxon>
        <taxon>Hyaloscyphaceae</taxon>
        <taxon>Hyaloscypha</taxon>
    </lineage>
</organism>